<organism evidence="1">
    <name type="scientific">Salmonella phage vB_SE130_2P</name>
    <dbReference type="NCBI Taxonomy" id="3236707"/>
    <lineage>
        <taxon>Viruses</taxon>
    </lineage>
</organism>
<protein>
    <submittedName>
        <fullName evidence="1">Tail tape measure</fullName>
    </submittedName>
</protein>
<reference evidence="1" key="1">
    <citation type="submission" date="2024-06" db="EMBL/GenBank/DDBJ databases">
        <authorList>
            <person name="Mutai I.J."/>
            <person name="Gurusinghe A."/>
            <person name="Wang B."/>
            <person name="Clark M."/>
            <person name="Bhandare S.G."/>
        </authorList>
    </citation>
    <scope>NUCLEOTIDE SEQUENCE</scope>
</reference>
<name>A0AB39C4V7_9VIRU</name>
<accession>A0AB39C4V7</accession>
<proteinExistence type="predicted"/>
<dbReference type="EMBL" id="PP935706">
    <property type="protein sequence ID" value="XDJ01642.1"/>
    <property type="molecule type" value="Genomic_DNA"/>
</dbReference>
<sequence length="94" mass="10987">MLAQNIGELSDKFGVNREQALEMIAAQSAFNKDQLPKMLAAYLTCLLNGWGHLKTLILNWLDSQKCLMIVPLHWKMRRSPPEPRRKRRRILEIM</sequence>
<evidence type="ECO:0000313" key="1">
    <source>
        <dbReference type="EMBL" id="XDJ01642.1"/>
    </source>
</evidence>